<proteinExistence type="predicted"/>
<feature type="compositionally biased region" description="Pro residues" evidence="1">
    <location>
        <begin position="35"/>
        <end position="45"/>
    </location>
</feature>
<evidence type="ECO:0000313" key="3">
    <source>
        <dbReference type="Proteomes" id="UP000807306"/>
    </source>
</evidence>
<dbReference type="OrthoDB" id="289314at2759"/>
<feature type="region of interest" description="Disordered" evidence="1">
    <location>
        <begin position="26"/>
        <end position="67"/>
    </location>
</feature>
<dbReference type="EMBL" id="MU157875">
    <property type="protein sequence ID" value="KAF9526137.1"/>
    <property type="molecule type" value="Genomic_DNA"/>
</dbReference>
<keyword evidence="3" id="KW-1185">Reference proteome</keyword>
<accession>A0A9P6EBY3</accession>
<dbReference type="AlphaFoldDB" id="A0A9P6EBY3"/>
<protein>
    <submittedName>
        <fullName evidence="2">Uncharacterized protein</fullName>
    </submittedName>
</protein>
<sequence>MREMAISMARSHRDWCKKNLEAWEEAKQEIEKIPPHPNKAPPAPEKSPDKGPGPSARRDSVATVNGR</sequence>
<name>A0A9P6EBY3_9AGAR</name>
<evidence type="ECO:0000256" key="1">
    <source>
        <dbReference type="SAM" id="MobiDB-lite"/>
    </source>
</evidence>
<gene>
    <name evidence="2" type="ORF">CPB83DRAFT_858403</name>
</gene>
<organism evidence="2 3">
    <name type="scientific">Crepidotus variabilis</name>
    <dbReference type="NCBI Taxonomy" id="179855"/>
    <lineage>
        <taxon>Eukaryota</taxon>
        <taxon>Fungi</taxon>
        <taxon>Dikarya</taxon>
        <taxon>Basidiomycota</taxon>
        <taxon>Agaricomycotina</taxon>
        <taxon>Agaricomycetes</taxon>
        <taxon>Agaricomycetidae</taxon>
        <taxon>Agaricales</taxon>
        <taxon>Agaricineae</taxon>
        <taxon>Crepidotaceae</taxon>
        <taxon>Crepidotus</taxon>
    </lineage>
</organism>
<evidence type="ECO:0000313" key="2">
    <source>
        <dbReference type="EMBL" id="KAF9526137.1"/>
    </source>
</evidence>
<comment type="caution">
    <text evidence="2">The sequence shown here is derived from an EMBL/GenBank/DDBJ whole genome shotgun (WGS) entry which is preliminary data.</text>
</comment>
<dbReference type="Proteomes" id="UP000807306">
    <property type="component" value="Unassembled WGS sequence"/>
</dbReference>
<reference evidence="2" key="1">
    <citation type="submission" date="2020-11" db="EMBL/GenBank/DDBJ databases">
        <authorList>
            <consortium name="DOE Joint Genome Institute"/>
            <person name="Ahrendt S."/>
            <person name="Riley R."/>
            <person name="Andreopoulos W."/>
            <person name="Labutti K."/>
            <person name="Pangilinan J."/>
            <person name="Ruiz-Duenas F.J."/>
            <person name="Barrasa J.M."/>
            <person name="Sanchez-Garcia M."/>
            <person name="Camarero S."/>
            <person name="Miyauchi S."/>
            <person name="Serrano A."/>
            <person name="Linde D."/>
            <person name="Babiker R."/>
            <person name="Drula E."/>
            <person name="Ayuso-Fernandez I."/>
            <person name="Pacheco R."/>
            <person name="Padilla G."/>
            <person name="Ferreira P."/>
            <person name="Barriuso J."/>
            <person name="Kellner H."/>
            <person name="Castanera R."/>
            <person name="Alfaro M."/>
            <person name="Ramirez L."/>
            <person name="Pisabarro A.G."/>
            <person name="Kuo A."/>
            <person name="Tritt A."/>
            <person name="Lipzen A."/>
            <person name="He G."/>
            <person name="Yan M."/>
            <person name="Ng V."/>
            <person name="Cullen D."/>
            <person name="Martin F."/>
            <person name="Rosso M.-N."/>
            <person name="Henrissat B."/>
            <person name="Hibbett D."/>
            <person name="Martinez A.T."/>
            <person name="Grigoriev I.V."/>
        </authorList>
    </citation>
    <scope>NUCLEOTIDE SEQUENCE</scope>
    <source>
        <strain evidence="2">CBS 506.95</strain>
    </source>
</reference>